<dbReference type="PROSITE" id="PS51257">
    <property type="entry name" value="PROKAR_LIPOPROTEIN"/>
    <property type="match status" value="1"/>
</dbReference>
<organism evidence="2 3">
    <name type="scientific">Apibacter mensalis</name>
    <dbReference type="NCBI Taxonomy" id="1586267"/>
    <lineage>
        <taxon>Bacteria</taxon>
        <taxon>Pseudomonadati</taxon>
        <taxon>Bacteroidota</taxon>
        <taxon>Flavobacteriia</taxon>
        <taxon>Flavobacteriales</taxon>
        <taxon>Weeksellaceae</taxon>
        <taxon>Apibacter</taxon>
    </lineage>
</organism>
<dbReference type="Gene3D" id="2.30.30.40">
    <property type="entry name" value="SH3 Domains"/>
    <property type="match status" value="1"/>
</dbReference>
<keyword evidence="3" id="KW-1185">Reference proteome</keyword>
<dbReference type="STRING" id="1586267.GCA_001418685_00141"/>
<reference evidence="2 3" key="1">
    <citation type="submission" date="2016-01" db="EMBL/GenBank/DDBJ databases">
        <authorList>
            <person name="McClelland M."/>
            <person name="Jain A."/>
            <person name="Saraogi P."/>
            <person name="Mendelson R."/>
            <person name="Westerman R."/>
            <person name="SanMiguel P."/>
            <person name="Csonka L."/>
        </authorList>
    </citation>
    <scope>NUCLEOTIDE SEQUENCE [LARGE SCALE GENOMIC DNA]</scope>
    <source>
        <strain evidence="2 3">R-53146</strain>
    </source>
</reference>
<proteinExistence type="predicted"/>
<name>A0A0X3AMH0_9FLAO</name>
<dbReference type="OrthoDB" id="7054664at2"/>
<evidence type="ECO:0000259" key="1">
    <source>
        <dbReference type="PROSITE" id="PS51781"/>
    </source>
</evidence>
<evidence type="ECO:0000313" key="2">
    <source>
        <dbReference type="EMBL" id="CVK15327.1"/>
    </source>
</evidence>
<dbReference type="InterPro" id="IPR003646">
    <property type="entry name" value="SH3-like_bac-type"/>
</dbReference>
<dbReference type="Proteomes" id="UP000182761">
    <property type="component" value="Unassembled WGS sequence"/>
</dbReference>
<dbReference type="SMART" id="SM00287">
    <property type="entry name" value="SH3b"/>
    <property type="match status" value="1"/>
</dbReference>
<dbReference type="AlphaFoldDB" id="A0A0X3AMH0"/>
<evidence type="ECO:0000313" key="3">
    <source>
        <dbReference type="Proteomes" id="UP000182761"/>
    </source>
</evidence>
<dbReference type="PROSITE" id="PS51781">
    <property type="entry name" value="SH3B"/>
    <property type="match status" value="1"/>
</dbReference>
<gene>
    <name evidence="2" type="ORF">Ga0061079_101140</name>
</gene>
<dbReference type="Pfam" id="PF08239">
    <property type="entry name" value="SH3_3"/>
    <property type="match status" value="1"/>
</dbReference>
<protein>
    <submittedName>
        <fullName evidence="2">SH3 domain-containing protein</fullName>
    </submittedName>
</protein>
<sequence>MKYIFLTLTIFFFYSCKGQKDKIDNKNTMNTNNRENAPYNVYKDGELEVNYDEVITKNKNQIKKEFQKYNYQYPSISLFIEKIKYYYSFDINKYKDTTVVLDQSLSPVIAIKDLPALYVDNLEGEVDGLTLLNYNQFIFYDSKTALLWLKKERPDLIIDLVKTFGFDKDDNILKFVFGNVDFKNKFALKELIFEEKDNLYTLRNHLVKKIRKVEYNNQIINSFSETIQGDFYYTLSDIIKEMADTPNDYKNNNYTTAFLLNELALSGITGYIDYFYENYPAYKESIINNGFYNLKMLREYTEKVYENNKSNLDNNDISIVNYIQDPDGYTNLRKEKSTKSEIVQQLKNGEEVEVLNTSDKWYLIKTREGKEGYVYYDRIKIK</sequence>
<accession>A0A0X3AMH0</accession>
<dbReference type="EMBL" id="FCOR01000001">
    <property type="protein sequence ID" value="CVK15327.1"/>
    <property type="molecule type" value="Genomic_DNA"/>
</dbReference>
<feature type="domain" description="SH3b" evidence="1">
    <location>
        <begin position="315"/>
        <end position="382"/>
    </location>
</feature>